<proteinExistence type="predicted"/>
<dbReference type="EMBL" id="AE017180">
    <property type="protein sequence ID" value="AAR34283.1"/>
    <property type="molecule type" value="Genomic_DNA"/>
</dbReference>
<dbReference type="AlphaFoldDB" id="Q74EK6"/>
<sequence length="221" mass="25645">MEYIELLKNDTVGYYIAVVVAAITAILQLLKKTNEYFEKFHVTKKLARYSALIECCDENTQEHKFMTKLKLLEAFKIATNINTTPIKSKFIMRLYDIGMFTIKDLKQVYTFFEVSDNEKAMCKFSIFNKLEVIWSSVVALFISIVFIAVFIAITPHNLKQFFGYIAIMSLYLLCMYGVGEPIRKAITYRKFKLILKQEGLWEEMSSQPANQLEKSELAESN</sequence>
<dbReference type="Proteomes" id="UP000000577">
    <property type="component" value="Chromosome"/>
</dbReference>
<keyword evidence="1" id="KW-0812">Transmembrane</keyword>
<dbReference type="EnsemblBacteria" id="AAR34283">
    <property type="protein sequence ID" value="AAR34283"/>
    <property type="gene ID" value="GSU0956"/>
</dbReference>
<keyword evidence="1" id="KW-0472">Membrane</keyword>
<dbReference type="STRING" id="243231.GSU0956"/>
<accession>Q74EK6</accession>
<name>Q74EK6_GEOSL</name>
<reference evidence="2 3" key="1">
    <citation type="journal article" date="2003" name="Science">
        <title>Genome of Geobacter sulfurreducens: metal reduction in subsurface environments.</title>
        <authorList>
            <person name="Methe B.A."/>
            <person name="Nelson K.E."/>
            <person name="Eisen J.A."/>
            <person name="Paulsen I.T."/>
            <person name="Nelson W."/>
            <person name="Heidelberg J.F."/>
            <person name="Wu D."/>
            <person name="Wu M."/>
            <person name="Ward N."/>
            <person name="Beanan M.J."/>
            <person name="Dodson R.J."/>
            <person name="Madupu R."/>
            <person name="Brinkac L.M."/>
            <person name="Daugherty S.C."/>
            <person name="DeBoy R.T."/>
            <person name="Durkin A.S."/>
            <person name="Gwinn M."/>
            <person name="Kolonay J.F."/>
            <person name="Sullivan S.A."/>
            <person name="Haft D.H."/>
            <person name="Selengut J."/>
            <person name="Davidsen T.M."/>
            <person name="Zafar N."/>
            <person name="White O."/>
            <person name="Tran B."/>
            <person name="Romero C."/>
            <person name="Forberger H.A."/>
            <person name="Weidman J."/>
            <person name="Khouri H."/>
            <person name="Feldblyum T.V."/>
            <person name="Utterback T.R."/>
            <person name="Van Aken S.E."/>
            <person name="Lovley D.R."/>
            <person name="Fraser C.M."/>
        </authorList>
    </citation>
    <scope>NUCLEOTIDE SEQUENCE [LARGE SCALE GENOMIC DNA]</scope>
    <source>
        <strain evidence="3">ATCC 51573 / DSM 12127 / PCA</strain>
    </source>
</reference>
<evidence type="ECO:0000256" key="1">
    <source>
        <dbReference type="SAM" id="Phobius"/>
    </source>
</evidence>
<gene>
    <name evidence="2" type="ordered locus">GSU0956</name>
</gene>
<reference evidence="2 3" key="2">
    <citation type="journal article" date="2012" name="BMC Genomics">
        <title>Comparative genomic analysis of Geobacter sulfurreducens KN400, a strain with enhanced capacity for extracellular electron transfer and electricity production.</title>
        <authorList>
            <person name="Butler J.E."/>
            <person name="Young N.D."/>
            <person name="Aklujkar M."/>
            <person name="Lovley D.R."/>
        </authorList>
    </citation>
    <scope>NUCLEOTIDE SEQUENCE [LARGE SCALE GENOMIC DNA]</scope>
    <source>
        <strain evidence="3">ATCC 51573 / DSM 12127 / PCA</strain>
    </source>
</reference>
<organism evidence="2 3">
    <name type="scientific">Geobacter sulfurreducens (strain ATCC 51573 / DSM 12127 / PCA)</name>
    <dbReference type="NCBI Taxonomy" id="243231"/>
    <lineage>
        <taxon>Bacteria</taxon>
        <taxon>Pseudomonadati</taxon>
        <taxon>Thermodesulfobacteriota</taxon>
        <taxon>Desulfuromonadia</taxon>
        <taxon>Geobacterales</taxon>
        <taxon>Geobacteraceae</taxon>
        <taxon>Geobacter</taxon>
    </lineage>
</organism>
<protein>
    <submittedName>
        <fullName evidence="2">Uncharacterized protein</fullName>
    </submittedName>
</protein>
<keyword evidence="3" id="KW-1185">Reference proteome</keyword>
<feature type="transmembrane region" description="Helical" evidence="1">
    <location>
        <begin position="161"/>
        <end position="179"/>
    </location>
</feature>
<feature type="transmembrane region" description="Helical" evidence="1">
    <location>
        <begin position="12"/>
        <end position="30"/>
    </location>
</feature>
<dbReference type="HOGENOM" id="CLU_1249144_0_0_7"/>
<dbReference type="InParanoid" id="Q74EK6"/>
<evidence type="ECO:0000313" key="2">
    <source>
        <dbReference type="EMBL" id="AAR34283.1"/>
    </source>
</evidence>
<dbReference type="KEGG" id="gsu:GSU0956"/>
<keyword evidence="1" id="KW-1133">Transmembrane helix</keyword>
<feature type="transmembrane region" description="Helical" evidence="1">
    <location>
        <begin position="132"/>
        <end position="155"/>
    </location>
</feature>
<dbReference type="RefSeq" id="WP_010941625.1">
    <property type="nucleotide sequence ID" value="NC_002939.5"/>
</dbReference>
<evidence type="ECO:0000313" key="3">
    <source>
        <dbReference type="Proteomes" id="UP000000577"/>
    </source>
</evidence>